<name>A0A0F9WAX4_9ZZZZ</name>
<protein>
    <submittedName>
        <fullName evidence="1">Uncharacterized protein</fullName>
    </submittedName>
</protein>
<accession>A0A0F9WAX4</accession>
<comment type="caution">
    <text evidence="1">The sequence shown here is derived from an EMBL/GenBank/DDBJ whole genome shotgun (WGS) entry which is preliminary data.</text>
</comment>
<evidence type="ECO:0000313" key="1">
    <source>
        <dbReference type="EMBL" id="KKN75273.1"/>
    </source>
</evidence>
<organism evidence="1">
    <name type="scientific">marine sediment metagenome</name>
    <dbReference type="NCBI Taxonomy" id="412755"/>
    <lineage>
        <taxon>unclassified sequences</taxon>
        <taxon>metagenomes</taxon>
        <taxon>ecological metagenomes</taxon>
    </lineage>
</organism>
<sequence>MARHPAGPDQELRGRIALPFVCGKELSQANVDTLHGEAVKVFVSAALKGVGRRD</sequence>
<reference evidence="1" key="1">
    <citation type="journal article" date="2015" name="Nature">
        <title>Complex archaea that bridge the gap between prokaryotes and eukaryotes.</title>
        <authorList>
            <person name="Spang A."/>
            <person name="Saw J.H."/>
            <person name="Jorgensen S.L."/>
            <person name="Zaremba-Niedzwiedzka K."/>
            <person name="Martijn J."/>
            <person name="Lind A.E."/>
            <person name="van Eijk R."/>
            <person name="Schleper C."/>
            <person name="Guy L."/>
            <person name="Ettema T.J."/>
        </authorList>
    </citation>
    <scope>NUCLEOTIDE SEQUENCE</scope>
</reference>
<dbReference type="EMBL" id="LAZR01000313">
    <property type="protein sequence ID" value="KKN75273.1"/>
    <property type="molecule type" value="Genomic_DNA"/>
</dbReference>
<proteinExistence type="predicted"/>
<dbReference type="AlphaFoldDB" id="A0A0F9WAX4"/>
<gene>
    <name evidence="1" type="ORF">LCGC14_0382720</name>
</gene>